<dbReference type="RefSeq" id="WP_274051223.1">
    <property type="nucleotide sequence ID" value="NZ_CP059693.1"/>
</dbReference>
<dbReference type="Proteomes" id="UP001215231">
    <property type="component" value="Chromosome"/>
</dbReference>
<dbReference type="PANTHER" id="PTHR35936:SF6">
    <property type="entry name" value="AMINO ACID ABC TRANSPORTER SUBSTRATE-BINDING PAAT FAMILY PROTEIN"/>
    <property type="match status" value="1"/>
</dbReference>
<evidence type="ECO:0000313" key="2">
    <source>
        <dbReference type="EMBL" id="WDE11104.1"/>
    </source>
</evidence>
<reference evidence="2 3" key="1">
    <citation type="journal article" date="2022" name="Mar. Drugs">
        <title>Bioassay-Guided Fractionation Leads to the Detection of Cholic Acid Generated by the Rare Thalassomonas sp.</title>
        <authorList>
            <person name="Pheiffer F."/>
            <person name="Schneider Y.K."/>
            <person name="Hansen E.H."/>
            <person name="Andersen J.H."/>
            <person name="Isaksson J."/>
            <person name="Busche T."/>
            <person name="R C."/>
            <person name="Kalinowski J."/>
            <person name="Zyl L.V."/>
            <person name="Trindade M."/>
        </authorList>
    </citation>
    <scope>NUCLEOTIDE SEQUENCE [LARGE SCALE GENOMIC DNA]</scope>
    <source>
        <strain evidence="2 3">A5K-61T</strain>
    </source>
</reference>
<sequence length="507" mass="59363">MKLIIALLFFILTSTPGYGEQISIGADEWQGYTHSDGSGLYFELLKKVYSNDRLDFKLDSFNRVLKKFEQNKLDIIVGVYKEDLARALFPNWYLDTEYPIVAFYNPKLLTIEHLNDFKKLTTSWLRGYAFNRYLPQSENTYLIDDINLGFKMLANQRIDTFIDYSYNLPNTYREQFSTFEILPSRRIYIAFQRNQHGKKLALAFDQKMARLRDSGELAQLFADEYQRSGLADFNPNKNEFIIYTDEVNVLKEPNLEQLILEPSLNRILNLTLDSLDNYRFTYKVMHDFSKIYQYKQKDNVCFVDMIKTRQRQAHFAFSEPFSLYLGLHLYSKTPLSDNEIIDLPQLLSRKNAKKESGKKPGGKQLRLAKISGRSYGERIDQQLKLIDPALRYPIPVDAKTALKQLDNGRFELLIEYPSEVDFYWPQISKEKIYSYAINGADSYILGHMMCAKSAKTAQLIDDFNLSLKKRMPTQAFYLMQLQGVAEDNKSEFTRYFNQVFQNNHQVQ</sequence>
<keyword evidence="3" id="KW-1185">Reference proteome</keyword>
<gene>
    <name evidence="2" type="ORF">H3N35_23170</name>
</gene>
<dbReference type="PANTHER" id="PTHR35936">
    <property type="entry name" value="MEMBRANE-BOUND LYTIC MUREIN TRANSGLYCOSYLASE F"/>
    <property type="match status" value="1"/>
</dbReference>
<dbReference type="EMBL" id="CP059693">
    <property type="protein sequence ID" value="WDE11104.1"/>
    <property type="molecule type" value="Genomic_DNA"/>
</dbReference>
<evidence type="ECO:0000256" key="1">
    <source>
        <dbReference type="ARBA" id="ARBA00010333"/>
    </source>
</evidence>
<evidence type="ECO:0000313" key="3">
    <source>
        <dbReference type="Proteomes" id="UP001215231"/>
    </source>
</evidence>
<dbReference type="Gene3D" id="3.40.190.10">
    <property type="entry name" value="Periplasmic binding protein-like II"/>
    <property type="match status" value="2"/>
</dbReference>
<proteinExistence type="inferred from homology"/>
<protein>
    <submittedName>
        <fullName evidence="2">Transporter substrate-binding domain-containing protein</fullName>
    </submittedName>
</protein>
<accession>A0ABY7VBS5</accession>
<organism evidence="2 3">
    <name type="scientific">Thalassomonas haliotis</name>
    <dbReference type="NCBI Taxonomy" id="485448"/>
    <lineage>
        <taxon>Bacteria</taxon>
        <taxon>Pseudomonadati</taxon>
        <taxon>Pseudomonadota</taxon>
        <taxon>Gammaproteobacteria</taxon>
        <taxon>Alteromonadales</taxon>
        <taxon>Colwelliaceae</taxon>
        <taxon>Thalassomonas</taxon>
    </lineage>
</organism>
<dbReference type="SUPFAM" id="SSF53850">
    <property type="entry name" value="Periplasmic binding protein-like II"/>
    <property type="match status" value="1"/>
</dbReference>
<comment type="similarity">
    <text evidence="1">Belongs to the bacterial solute-binding protein 3 family.</text>
</comment>
<name>A0ABY7VBS5_9GAMM</name>